<evidence type="ECO:0000259" key="1">
    <source>
        <dbReference type="Pfam" id="PF06722"/>
    </source>
</evidence>
<reference evidence="2 3" key="1">
    <citation type="submission" date="2024-01" db="EMBL/GenBank/DDBJ databases">
        <title>Culturomics analysis of mouse respiratory tract.</title>
        <authorList>
            <person name="Phillips A.M."/>
            <person name="Collette N.M."/>
            <person name="Mageeney C.M."/>
            <person name="Sinha A."/>
            <person name="Hern K.E."/>
            <person name="Arkin A.P."/>
            <person name="Williams K.P."/>
            <person name="Branda S."/>
        </authorList>
    </citation>
    <scope>NUCLEOTIDE SEQUENCE [LARGE SCALE GENOMIC DNA]</scope>
    <source>
        <strain evidence="2 3">CP20</strain>
    </source>
</reference>
<organism evidence="2 3">
    <name type="scientific">Shouchella rhizosphaerae</name>
    <dbReference type="NCBI Taxonomy" id="866786"/>
    <lineage>
        <taxon>Bacteria</taxon>
        <taxon>Bacillati</taxon>
        <taxon>Bacillota</taxon>
        <taxon>Bacilli</taxon>
        <taxon>Bacillales</taxon>
        <taxon>Bacillaceae</taxon>
        <taxon>Shouchella</taxon>
    </lineage>
</organism>
<dbReference type="InterPro" id="IPR050426">
    <property type="entry name" value="Glycosyltransferase_28"/>
</dbReference>
<sequence length="89" mass="9469">MNSTSEGLYFGVPLILFPQHGEQRMVADRVAELGAGFKLNSNKPKHLAAAVAEVLVNPTYKKEAQKLAKSFREAGGAAKAASVILSKIS</sequence>
<protein>
    <submittedName>
        <fullName evidence="2">Nucleotide disphospho-sugar-binding domain-containing protein</fullName>
    </submittedName>
</protein>
<gene>
    <name evidence="2" type="ORF">V5G21_10585</name>
</gene>
<evidence type="ECO:0000313" key="3">
    <source>
        <dbReference type="Proteomes" id="UP001341136"/>
    </source>
</evidence>
<feature type="domain" description="Erythromycin biosynthesis protein CIII-like C-terminal" evidence="1">
    <location>
        <begin position="4"/>
        <end position="69"/>
    </location>
</feature>
<dbReference type="Gene3D" id="3.40.50.2000">
    <property type="entry name" value="Glycogen Phosphorylase B"/>
    <property type="match status" value="2"/>
</dbReference>
<dbReference type="Pfam" id="PF06722">
    <property type="entry name" value="EryCIII-like_C"/>
    <property type="match status" value="1"/>
</dbReference>
<evidence type="ECO:0000313" key="2">
    <source>
        <dbReference type="EMBL" id="WWA32192.1"/>
    </source>
</evidence>
<dbReference type="PANTHER" id="PTHR48050:SF13">
    <property type="entry name" value="STEROL 3-BETA-GLUCOSYLTRANSFERASE UGT80A2"/>
    <property type="match status" value="1"/>
</dbReference>
<dbReference type="SUPFAM" id="SSF53756">
    <property type="entry name" value="UDP-Glycosyltransferase/glycogen phosphorylase"/>
    <property type="match status" value="1"/>
</dbReference>
<accession>A0ABZ2CYC1</accession>
<dbReference type="RefSeq" id="WP_251225727.1">
    <property type="nucleotide sequence ID" value="NZ_CP144921.1"/>
</dbReference>
<proteinExistence type="predicted"/>
<name>A0ABZ2CYC1_9BACI</name>
<dbReference type="Proteomes" id="UP001341136">
    <property type="component" value="Chromosome"/>
</dbReference>
<keyword evidence="3" id="KW-1185">Reference proteome</keyword>
<dbReference type="PANTHER" id="PTHR48050">
    <property type="entry name" value="STEROL 3-BETA-GLUCOSYLTRANSFERASE"/>
    <property type="match status" value="1"/>
</dbReference>
<dbReference type="EMBL" id="CP144921">
    <property type="protein sequence ID" value="WWA32192.1"/>
    <property type="molecule type" value="Genomic_DNA"/>
</dbReference>
<dbReference type="InterPro" id="IPR010610">
    <property type="entry name" value="EryCIII-like_C"/>
</dbReference>